<protein>
    <submittedName>
        <fullName evidence="3">NAD(P)-dependent dehydrogenase (Short-subunit alcohol dehydrogenase family)</fullName>
    </submittedName>
</protein>
<dbReference type="RefSeq" id="WP_307229909.1">
    <property type="nucleotide sequence ID" value="NZ_JAUSTT010000014.1"/>
</dbReference>
<dbReference type="InterPro" id="IPR002347">
    <property type="entry name" value="SDR_fam"/>
</dbReference>
<dbReference type="PRINTS" id="PR00080">
    <property type="entry name" value="SDRFAMILY"/>
</dbReference>
<dbReference type="Pfam" id="PF13561">
    <property type="entry name" value="adh_short_C2"/>
    <property type="match status" value="1"/>
</dbReference>
<accession>A0ABT9WU17</accession>
<comment type="similarity">
    <text evidence="1">Belongs to the short-chain dehydrogenases/reductases (SDR) family.</text>
</comment>
<dbReference type="Proteomes" id="UP001223586">
    <property type="component" value="Unassembled WGS sequence"/>
</dbReference>
<name>A0ABT9WU17_9BACI</name>
<dbReference type="EMBL" id="JAUSTT010000014">
    <property type="protein sequence ID" value="MDQ0176614.1"/>
    <property type="molecule type" value="Genomic_DNA"/>
</dbReference>
<organism evidence="3 4">
    <name type="scientific">Bacillus chungangensis</name>
    <dbReference type="NCBI Taxonomy" id="587633"/>
    <lineage>
        <taxon>Bacteria</taxon>
        <taxon>Bacillati</taxon>
        <taxon>Bacillota</taxon>
        <taxon>Bacilli</taxon>
        <taxon>Bacillales</taxon>
        <taxon>Bacillaceae</taxon>
        <taxon>Bacillus</taxon>
    </lineage>
</organism>
<evidence type="ECO:0000313" key="4">
    <source>
        <dbReference type="Proteomes" id="UP001223586"/>
    </source>
</evidence>
<dbReference type="CDD" id="cd05233">
    <property type="entry name" value="SDR_c"/>
    <property type="match status" value="1"/>
</dbReference>
<dbReference type="PANTHER" id="PTHR24321:SF8">
    <property type="entry name" value="ESTRADIOL 17-BETA-DEHYDROGENASE 8-RELATED"/>
    <property type="match status" value="1"/>
</dbReference>
<evidence type="ECO:0000256" key="1">
    <source>
        <dbReference type="ARBA" id="ARBA00006484"/>
    </source>
</evidence>
<reference evidence="3 4" key="1">
    <citation type="submission" date="2023-07" db="EMBL/GenBank/DDBJ databases">
        <title>Genomic Encyclopedia of Type Strains, Phase IV (KMG-IV): sequencing the most valuable type-strain genomes for metagenomic binning, comparative biology and taxonomic classification.</title>
        <authorList>
            <person name="Goeker M."/>
        </authorList>
    </citation>
    <scope>NUCLEOTIDE SEQUENCE [LARGE SCALE GENOMIC DNA]</scope>
    <source>
        <strain evidence="3 4">DSM 23837</strain>
    </source>
</reference>
<dbReference type="PRINTS" id="PR00081">
    <property type="entry name" value="GDHRDH"/>
</dbReference>
<comment type="caution">
    <text evidence="3">The sequence shown here is derived from an EMBL/GenBank/DDBJ whole genome shotgun (WGS) entry which is preliminary data.</text>
</comment>
<dbReference type="SUPFAM" id="SSF51735">
    <property type="entry name" value="NAD(P)-binding Rossmann-fold domains"/>
    <property type="match status" value="1"/>
</dbReference>
<proteinExistence type="inferred from homology"/>
<keyword evidence="2" id="KW-0560">Oxidoreductase</keyword>
<evidence type="ECO:0000256" key="2">
    <source>
        <dbReference type="ARBA" id="ARBA00023002"/>
    </source>
</evidence>
<dbReference type="PANTHER" id="PTHR24321">
    <property type="entry name" value="DEHYDROGENASES, SHORT CHAIN"/>
    <property type="match status" value="1"/>
</dbReference>
<sequence length="254" mass="27329">MSRLTEKVVVITGAAQGIGKATAIKCGQEGAKVVLSDYDEVMLIQTEQELKKSGMNVKAMKCDVTKEEDIARLFKEAAEHYGKIDVLVNNAGIFMNNKAEDVKADDFDKMSRVNIKGTMMCIKHAIPFLKQQPGSNIVNLASISGLIGTATHNLYIMTKHAMVGITRSSAVELSEYGIRVNAVCPGLIETKMADQLIDGDGGTEEVRKQYESAYLLGRLGKAEEVANAIAFVASDEASFITGAMIPVDGGYTAI</sequence>
<keyword evidence="4" id="KW-1185">Reference proteome</keyword>
<dbReference type="InterPro" id="IPR036291">
    <property type="entry name" value="NAD(P)-bd_dom_sf"/>
</dbReference>
<gene>
    <name evidence="3" type="ORF">J2S08_002472</name>
</gene>
<evidence type="ECO:0000313" key="3">
    <source>
        <dbReference type="EMBL" id="MDQ0176614.1"/>
    </source>
</evidence>
<dbReference type="Gene3D" id="3.40.50.720">
    <property type="entry name" value="NAD(P)-binding Rossmann-like Domain"/>
    <property type="match status" value="1"/>
</dbReference>
<dbReference type="NCBIfam" id="NF005559">
    <property type="entry name" value="PRK07231.1"/>
    <property type="match status" value="1"/>
</dbReference>